<feature type="region of interest" description="Disordered" evidence="1">
    <location>
        <begin position="36"/>
        <end position="109"/>
    </location>
</feature>
<name>A0A1Q8W1Y7_9ACTO</name>
<evidence type="ECO:0000256" key="1">
    <source>
        <dbReference type="SAM" id="MobiDB-lite"/>
    </source>
</evidence>
<dbReference type="EMBL" id="MSKI01000028">
    <property type="protein sequence ID" value="OLO55332.1"/>
    <property type="molecule type" value="Genomic_DNA"/>
</dbReference>
<dbReference type="Proteomes" id="UP000186855">
    <property type="component" value="Unassembled WGS sequence"/>
</dbReference>
<proteinExistence type="predicted"/>
<gene>
    <name evidence="2" type="ORF">BKH30_03045</name>
</gene>
<evidence type="ECO:0000313" key="3">
    <source>
        <dbReference type="Proteomes" id="UP000186855"/>
    </source>
</evidence>
<protein>
    <submittedName>
        <fullName evidence="2">Uncharacterized protein</fullName>
    </submittedName>
</protein>
<accession>A0A1Q8W1Y7</accession>
<evidence type="ECO:0000313" key="2">
    <source>
        <dbReference type="EMBL" id="OLO55332.1"/>
    </source>
</evidence>
<feature type="region of interest" description="Disordered" evidence="1">
    <location>
        <begin position="1"/>
        <end position="20"/>
    </location>
</feature>
<feature type="compositionally biased region" description="Basic and acidic residues" evidence="1">
    <location>
        <begin position="100"/>
        <end position="109"/>
    </location>
</feature>
<organism evidence="2 3">
    <name type="scientific">Actinomyces oris</name>
    <dbReference type="NCBI Taxonomy" id="544580"/>
    <lineage>
        <taxon>Bacteria</taxon>
        <taxon>Bacillati</taxon>
        <taxon>Actinomycetota</taxon>
        <taxon>Actinomycetes</taxon>
        <taxon>Actinomycetales</taxon>
        <taxon>Actinomycetaceae</taxon>
        <taxon>Actinomyces</taxon>
    </lineage>
</organism>
<dbReference type="AlphaFoldDB" id="A0A1Q8W1Y7"/>
<sequence>MQGQQVDDRFRTHVTKDLTHGESFPLSAVTSVRLLRVTTPPGSSTDRGKTSCPQQLARPRTTRDHQQGNGVSRLRVDEPGISRGAQRNFGRATRKMPGSMEKRLRPARP</sequence>
<comment type="caution">
    <text evidence="2">The sequence shown here is derived from an EMBL/GenBank/DDBJ whole genome shotgun (WGS) entry which is preliminary data.</text>
</comment>
<reference evidence="2 3" key="1">
    <citation type="submission" date="2016-12" db="EMBL/GenBank/DDBJ databases">
        <title>Genomic comparison of strains in the 'Actinomyces naeslundii' group.</title>
        <authorList>
            <person name="Mughal S.R."/>
            <person name="Do T."/>
            <person name="Gilbert S.C."/>
            <person name="Witherden E.A."/>
            <person name="Didelot X."/>
            <person name="Beighton D."/>
        </authorList>
    </citation>
    <scope>NUCLEOTIDE SEQUENCE [LARGE SCALE GENOMIC DNA]</scope>
    <source>
        <strain evidence="2 3">S24V</strain>
    </source>
</reference>